<organism evidence="2 3">
    <name type="scientific">Paenisporosarcina antarctica</name>
    <dbReference type="NCBI Taxonomy" id="417367"/>
    <lineage>
        <taxon>Bacteria</taxon>
        <taxon>Bacillati</taxon>
        <taxon>Bacillota</taxon>
        <taxon>Bacilli</taxon>
        <taxon>Bacillales</taxon>
        <taxon>Caryophanaceae</taxon>
        <taxon>Paenisporosarcina</taxon>
    </lineage>
</organism>
<dbReference type="PROSITE" id="PS51186">
    <property type="entry name" value="GNAT"/>
    <property type="match status" value="1"/>
</dbReference>
<dbReference type="KEGG" id="panc:E2636_11845"/>
<dbReference type="Gene3D" id="3.40.630.30">
    <property type="match status" value="1"/>
</dbReference>
<keyword evidence="2" id="KW-0808">Transferase</keyword>
<dbReference type="SUPFAM" id="SSF55729">
    <property type="entry name" value="Acyl-CoA N-acyltransferases (Nat)"/>
    <property type="match status" value="1"/>
</dbReference>
<feature type="domain" description="N-acetyltransferase" evidence="1">
    <location>
        <begin position="7"/>
        <end position="154"/>
    </location>
</feature>
<reference evidence="2 3" key="1">
    <citation type="submission" date="2019-03" db="EMBL/GenBank/DDBJ databases">
        <title>Complete genome sequence of Paenisporosarcina antarctica CGMCC 1.6503T.</title>
        <authorList>
            <person name="Rong J.-C."/>
            <person name="Chi N.-Y."/>
            <person name="Zhang Q.-F."/>
        </authorList>
    </citation>
    <scope>NUCLEOTIDE SEQUENCE [LARGE SCALE GENOMIC DNA]</scope>
    <source>
        <strain evidence="2 3">CGMCC 1.6503</strain>
    </source>
</reference>
<proteinExistence type="predicted"/>
<protein>
    <submittedName>
        <fullName evidence="2">GNAT family N-acetyltransferase</fullName>
    </submittedName>
</protein>
<dbReference type="GO" id="GO:0016747">
    <property type="term" value="F:acyltransferase activity, transferring groups other than amino-acyl groups"/>
    <property type="evidence" value="ECO:0007669"/>
    <property type="project" value="InterPro"/>
</dbReference>
<dbReference type="EMBL" id="CP038015">
    <property type="protein sequence ID" value="QBP41797.1"/>
    <property type="molecule type" value="Genomic_DNA"/>
</dbReference>
<dbReference type="Proteomes" id="UP000294292">
    <property type="component" value="Chromosome"/>
</dbReference>
<dbReference type="AlphaFoldDB" id="A0A4P6ZZC0"/>
<dbReference type="RefSeq" id="WP_134210370.1">
    <property type="nucleotide sequence ID" value="NZ_CP038015.1"/>
</dbReference>
<evidence type="ECO:0000259" key="1">
    <source>
        <dbReference type="PROSITE" id="PS51186"/>
    </source>
</evidence>
<dbReference type="CDD" id="cd04301">
    <property type="entry name" value="NAT_SF"/>
    <property type="match status" value="1"/>
</dbReference>
<evidence type="ECO:0000313" key="3">
    <source>
        <dbReference type="Proteomes" id="UP000294292"/>
    </source>
</evidence>
<dbReference type="Pfam" id="PF00583">
    <property type="entry name" value="Acetyltransf_1"/>
    <property type="match status" value="1"/>
</dbReference>
<dbReference type="InterPro" id="IPR000182">
    <property type="entry name" value="GNAT_dom"/>
</dbReference>
<name>A0A4P6ZZC0_9BACL</name>
<evidence type="ECO:0000313" key="2">
    <source>
        <dbReference type="EMBL" id="QBP41797.1"/>
    </source>
</evidence>
<accession>A0A4P6ZZC0</accession>
<dbReference type="OrthoDB" id="118633at2"/>
<dbReference type="InterPro" id="IPR016181">
    <property type="entry name" value="Acyl_CoA_acyltransferase"/>
</dbReference>
<sequence length="155" mass="17949">MTLTTQAIVREMTIDDISSWLDMRTLLWPHCPLNEHKQEIIEQLNCPQTFQAFIVEVQNEHVGFLEAKLHQNVHMRFGLAGYMEGWFVKDLYRKKGFGKLVVNAVETWTIKKGCHQVASDTEEFNEGSIFAHMKLGFIEQFRADGEVKFLKTLSS</sequence>
<gene>
    <name evidence="2" type="ORF">E2636_11845</name>
</gene>
<keyword evidence="3" id="KW-1185">Reference proteome</keyword>